<reference evidence="3" key="1">
    <citation type="submission" date="2016-10" db="EMBL/GenBank/DDBJ databases">
        <authorList>
            <person name="de Groot N.N."/>
        </authorList>
    </citation>
    <scope>NUCLEOTIDE SEQUENCE</scope>
</reference>
<dbReference type="PANTHER" id="PTHR45138">
    <property type="entry name" value="REGULATORY COMPONENTS OF SENSORY TRANSDUCTION SYSTEM"/>
    <property type="match status" value="1"/>
</dbReference>
<evidence type="ECO:0000313" key="3">
    <source>
        <dbReference type="EMBL" id="SHO80983.1"/>
    </source>
</evidence>
<dbReference type="FunFam" id="3.30.70.270:FF:000001">
    <property type="entry name" value="Diguanylate cyclase domain protein"/>
    <property type="match status" value="1"/>
</dbReference>
<evidence type="ECO:0000256" key="1">
    <source>
        <dbReference type="SAM" id="Phobius"/>
    </source>
</evidence>
<dbReference type="Gene3D" id="3.30.450.290">
    <property type="match status" value="1"/>
</dbReference>
<feature type="domain" description="GGDEF" evidence="2">
    <location>
        <begin position="468"/>
        <end position="602"/>
    </location>
</feature>
<dbReference type="Gene3D" id="3.30.70.270">
    <property type="match status" value="1"/>
</dbReference>
<dbReference type="GO" id="GO:0043709">
    <property type="term" value="P:cell adhesion involved in single-species biofilm formation"/>
    <property type="evidence" value="ECO:0007669"/>
    <property type="project" value="TreeGrafter"/>
</dbReference>
<dbReference type="NCBIfam" id="TIGR00254">
    <property type="entry name" value="GGDEF"/>
    <property type="match status" value="1"/>
</dbReference>
<dbReference type="InterPro" id="IPR029787">
    <property type="entry name" value="Nucleotide_cyclase"/>
</dbReference>
<feature type="transmembrane region" description="Helical" evidence="1">
    <location>
        <begin position="7"/>
        <end position="28"/>
    </location>
</feature>
<evidence type="ECO:0000259" key="2">
    <source>
        <dbReference type="PROSITE" id="PS50887"/>
    </source>
</evidence>
<dbReference type="SMART" id="SM00267">
    <property type="entry name" value="GGDEF"/>
    <property type="match status" value="1"/>
</dbReference>
<protein>
    <submittedName>
        <fullName evidence="3">GAF domain/GGDEF domain protein</fullName>
    </submittedName>
</protein>
<dbReference type="SUPFAM" id="SSF55073">
    <property type="entry name" value="Nucleotide cyclase"/>
    <property type="match status" value="1"/>
</dbReference>
<gene>
    <name evidence="3" type="ORF">MNB_SV-15-35</name>
</gene>
<dbReference type="PANTHER" id="PTHR45138:SF9">
    <property type="entry name" value="DIGUANYLATE CYCLASE DGCM-RELATED"/>
    <property type="match status" value="1"/>
</dbReference>
<keyword evidence="1" id="KW-0472">Membrane</keyword>
<dbReference type="InterPro" id="IPR050469">
    <property type="entry name" value="Diguanylate_Cyclase"/>
</dbReference>
<dbReference type="InterPro" id="IPR043128">
    <property type="entry name" value="Rev_trsase/Diguanyl_cyclase"/>
</dbReference>
<dbReference type="GO" id="GO:1902201">
    <property type="term" value="P:negative regulation of bacterial-type flagellum-dependent cell motility"/>
    <property type="evidence" value="ECO:0007669"/>
    <property type="project" value="TreeGrafter"/>
</dbReference>
<keyword evidence="1" id="KW-0812">Transmembrane</keyword>
<accession>A0A1W1EJE3</accession>
<dbReference type="InterPro" id="IPR000160">
    <property type="entry name" value="GGDEF_dom"/>
</dbReference>
<proteinExistence type="predicted"/>
<dbReference type="PROSITE" id="PS50887">
    <property type="entry name" value="GGDEF"/>
    <property type="match status" value="1"/>
</dbReference>
<dbReference type="GO" id="GO:0052621">
    <property type="term" value="F:diguanylate cyclase activity"/>
    <property type="evidence" value="ECO:0007669"/>
    <property type="project" value="TreeGrafter"/>
</dbReference>
<dbReference type="EMBL" id="FRYL01000023">
    <property type="protein sequence ID" value="SHO80983.1"/>
    <property type="molecule type" value="Genomic_DNA"/>
</dbReference>
<dbReference type="CDD" id="cd01949">
    <property type="entry name" value="GGDEF"/>
    <property type="match status" value="1"/>
</dbReference>
<organism evidence="3">
    <name type="scientific">hydrothermal vent metagenome</name>
    <dbReference type="NCBI Taxonomy" id="652676"/>
    <lineage>
        <taxon>unclassified sequences</taxon>
        <taxon>metagenomes</taxon>
        <taxon>ecological metagenomes</taxon>
    </lineage>
</organism>
<feature type="transmembrane region" description="Helical" evidence="1">
    <location>
        <begin position="181"/>
        <end position="206"/>
    </location>
</feature>
<name>A0A1W1EJE3_9ZZZZ</name>
<dbReference type="AlphaFoldDB" id="A0A1W1EJE3"/>
<dbReference type="GO" id="GO:0005886">
    <property type="term" value="C:plasma membrane"/>
    <property type="evidence" value="ECO:0007669"/>
    <property type="project" value="TreeGrafter"/>
</dbReference>
<keyword evidence="1" id="KW-1133">Transmembrane helix</keyword>
<dbReference type="Pfam" id="PF00990">
    <property type="entry name" value="GGDEF"/>
    <property type="match status" value="1"/>
</dbReference>
<sequence>MNAKKKTTIILSFISSIIFLLMIINVSFNFRNYGFKSVEDKALIVSDIIKHSLTAHMVNDIMDKREFFLNELKQSKYIKELWLVRSPFIIKQYGNGFKNEMGRDKIDNDVINSGVAQKVITESLFSDNTFRMTIPYKASITPTINCLKCHNAKEGDTLGAISIVIDMNELKSIGLRTVFDIAFIAFLVMLLIQIFTGRFITPYMLIFESIKNVMQKAKSGNYSGRVKEIGSKESIEVAKSINELIKRFQDILNEIEKKIDIFLSHKQEIRSSDPLEDVKQTISQLSDLYKFKRTIEHDISINDIYQRLIVVFKDKIKINNFTIIESNKRDKKIDIIYSSNEIYCDILKNDCRADRTNSIVDSCQFKNLCTSFKDNSKYYICLPYSISNDLNLIISIVSNSEEDNIKLTQSIHLIDDYIDSVKSEFITKKLMYQLKESSYRDALTNLYNRKYLEEFIDNATIEHNTNNINYGILMADIDYFKMINDTYGHSVGDKALKIIAKTIQDSISKNDLAVRYGGEEFIVILYNCDKIRLLEVAQKIRTTFEKQKIKADNGVIFTKTISIGGALLDNNNPNFWKVIKLADVALYDAKNGGRNRVEIFDRDKARDDNFDEDY</sequence>